<evidence type="ECO:0000256" key="4">
    <source>
        <dbReference type="ARBA" id="ARBA00022801"/>
    </source>
</evidence>
<dbReference type="Gene3D" id="3.40.50.1580">
    <property type="entry name" value="Nucleoside phosphorylase domain"/>
    <property type="match status" value="1"/>
</dbReference>
<dbReference type="InterPro" id="IPR000845">
    <property type="entry name" value="Nucleoside_phosphorylase_d"/>
</dbReference>
<evidence type="ECO:0000256" key="5">
    <source>
        <dbReference type="ARBA" id="ARBA00023167"/>
    </source>
</evidence>
<dbReference type="GO" id="GO:0005829">
    <property type="term" value="C:cytosol"/>
    <property type="evidence" value="ECO:0007669"/>
    <property type="project" value="TreeGrafter"/>
</dbReference>
<keyword evidence="3" id="KW-0028">Amino-acid biosynthesis</keyword>
<reference evidence="8" key="2">
    <citation type="journal article" date="2017" name="Stand. Genomic Sci.">
        <title>Complete genome sequence of the sulfur-oxidizing chemolithoautotrophic Sulfurovum lithotrophicum 42BKTT.</title>
        <authorList>
            <person name="Jeon W."/>
            <person name="Priscilla L."/>
            <person name="Park G."/>
            <person name="Lee H."/>
            <person name="Lee N."/>
            <person name="Lee D."/>
            <person name="Kwon H."/>
            <person name="Ahn I."/>
            <person name="Lee C."/>
            <person name="Lee H."/>
            <person name="Ahn J."/>
        </authorList>
    </citation>
    <scope>NUCLEOTIDE SEQUENCE [LARGE SCALE GENOMIC DNA]</scope>
    <source>
        <strain evidence="8">ATCC BAA-797 / 42BKT</strain>
    </source>
</reference>
<dbReference type="OrthoDB" id="9792278at2"/>
<proteinExistence type="predicted"/>
<dbReference type="PANTHER" id="PTHR46832:SF1">
    <property type="entry name" value="5'-METHYLTHIOADENOSINE_S-ADENOSYLHOMOCYSTEINE NUCLEOSIDASE"/>
    <property type="match status" value="1"/>
</dbReference>
<dbReference type="GO" id="GO:0019509">
    <property type="term" value="P:L-methionine salvage from methylthioadenosine"/>
    <property type="evidence" value="ECO:0007669"/>
    <property type="project" value="UniProtKB-UniPathway"/>
</dbReference>
<protein>
    <recommendedName>
        <fullName evidence="2">adenosylhomocysteine nucleosidase</fullName>
        <ecNumber evidence="2">3.2.2.9</ecNumber>
    </recommendedName>
</protein>
<dbReference type="PANTHER" id="PTHR46832">
    <property type="entry name" value="5'-METHYLTHIOADENOSINE/S-ADENOSYLHOMOCYSTEINE NUCLEOSIDASE"/>
    <property type="match status" value="1"/>
</dbReference>
<dbReference type="GO" id="GO:0008930">
    <property type="term" value="F:methylthioadenosine nucleosidase activity"/>
    <property type="evidence" value="ECO:0007669"/>
    <property type="project" value="InterPro"/>
</dbReference>
<dbReference type="InterPro" id="IPR035994">
    <property type="entry name" value="Nucleoside_phosphorylase_sf"/>
</dbReference>
<keyword evidence="4" id="KW-0378">Hydrolase</keyword>
<dbReference type="EC" id="3.2.2.9" evidence="2"/>
<gene>
    <name evidence="7" type="ORF">YH65_03305</name>
</gene>
<dbReference type="AlphaFoldDB" id="A0A7U4RQ56"/>
<dbReference type="UniPathway" id="UPA00904">
    <property type="reaction ID" value="UER00871"/>
</dbReference>
<accession>A0A7U4RQ56</accession>
<dbReference type="GO" id="GO:0019284">
    <property type="term" value="P:L-methionine salvage from S-adenosylmethionine"/>
    <property type="evidence" value="ECO:0007669"/>
    <property type="project" value="TreeGrafter"/>
</dbReference>
<dbReference type="CDD" id="cd09008">
    <property type="entry name" value="MTAN"/>
    <property type="match status" value="1"/>
</dbReference>
<evidence type="ECO:0000256" key="1">
    <source>
        <dbReference type="ARBA" id="ARBA00004945"/>
    </source>
</evidence>
<organism evidence="7 8">
    <name type="scientific">Sulfurovum lithotrophicum</name>
    <dbReference type="NCBI Taxonomy" id="206403"/>
    <lineage>
        <taxon>Bacteria</taxon>
        <taxon>Pseudomonadati</taxon>
        <taxon>Campylobacterota</taxon>
        <taxon>Epsilonproteobacteria</taxon>
        <taxon>Campylobacterales</taxon>
        <taxon>Sulfurovaceae</taxon>
        <taxon>Sulfurovum</taxon>
    </lineage>
</organism>
<name>A0A7U4RQ56_9BACT</name>
<dbReference type="InterPro" id="IPR010049">
    <property type="entry name" value="MTA_SAH_Nsdase"/>
</dbReference>
<dbReference type="Proteomes" id="UP000034444">
    <property type="component" value="Chromosome"/>
</dbReference>
<dbReference type="NCBIfam" id="TIGR01704">
    <property type="entry name" value="MTA_SAH-Nsdase"/>
    <property type="match status" value="1"/>
</dbReference>
<keyword evidence="5" id="KW-0486">Methionine biosynthesis</keyword>
<dbReference type="Pfam" id="PF01048">
    <property type="entry name" value="PNP_UDP_1"/>
    <property type="match status" value="1"/>
</dbReference>
<sequence>MAKKIAIMGAMVEEVDPFLGTNEHEPLLKYFKKHNDVTYGNNLYHEAKYKDLDIVLGYSKIGKVNSALTAATMIEHFGCDMVLFTGVAGAISPDLKIGDLIVATQLCQHDLDITAFGHPHGYVPEGKVYVEPSRNLIRIAKSVADEKGIDLKKGVIATGDQFIADSERKEWIAKTFDADALEMEGASVAVVCDALNVPFFVLRAISDAADTDATFDFDEFLKHSSQVSSSFIMAMLEKLVAEQA</sequence>
<comment type="pathway">
    <text evidence="1">Amino-acid biosynthesis; L-methionine biosynthesis via salvage pathway; S-methyl-5-thio-alpha-D-ribose 1-phosphate from S-methyl-5'-thioadenosine (hydrolase route): step 1/2.</text>
</comment>
<evidence type="ECO:0000313" key="7">
    <source>
        <dbReference type="EMBL" id="AKF24523.1"/>
    </source>
</evidence>
<dbReference type="RefSeq" id="WP_046550616.1">
    <property type="nucleotide sequence ID" value="NZ_CP011308.1"/>
</dbReference>
<dbReference type="NCBIfam" id="NF004079">
    <property type="entry name" value="PRK05584.1"/>
    <property type="match status" value="1"/>
</dbReference>
<reference evidence="7 8" key="1">
    <citation type="submission" date="2015-04" db="EMBL/GenBank/DDBJ databases">
        <title>Complete genome sequence of Sulfurovum lithotrophicum ATCC BAA-797T.</title>
        <authorList>
            <person name="Ahn J."/>
            <person name="Park G."/>
            <person name="Jeon W."/>
            <person name="Jang Y."/>
            <person name="Jang M."/>
            <person name="Lee H."/>
            <person name="Lee H."/>
        </authorList>
    </citation>
    <scope>NUCLEOTIDE SEQUENCE [LARGE SCALE GENOMIC DNA]</scope>
    <source>
        <strain evidence="8">ATCC BAA-797 / 42BKT</strain>
    </source>
</reference>
<evidence type="ECO:0000259" key="6">
    <source>
        <dbReference type="Pfam" id="PF01048"/>
    </source>
</evidence>
<evidence type="ECO:0000256" key="3">
    <source>
        <dbReference type="ARBA" id="ARBA00022605"/>
    </source>
</evidence>
<dbReference type="SUPFAM" id="SSF53167">
    <property type="entry name" value="Purine and uridine phosphorylases"/>
    <property type="match status" value="1"/>
</dbReference>
<dbReference type="KEGG" id="slh:YH65_03305"/>
<feature type="domain" description="Nucleoside phosphorylase" evidence="6">
    <location>
        <begin position="4"/>
        <end position="236"/>
    </location>
</feature>
<dbReference type="GO" id="GO:0008782">
    <property type="term" value="F:adenosylhomocysteine nucleosidase activity"/>
    <property type="evidence" value="ECO:0007669"/>
    <property type="project" value="UniProtKB-EC"/>
</dbReference>
<evidence type="ECO:0000256" key="2">
    <source>
        <dbReference type="ARBA" id="ARBA00011974"/>
    </source>
</evidence>
<keyword evidence="8" id="KW-1185">Reference proteome</keyword>
<dbReference type="GO" id="GO:0009164">
    <property type="term" value="P:nucleoside catabolic process"/>
    <property type="evidence" value="ECO:0007669"/>
    <property type="project" value="InterPro"/>
</dbReference>
<evidence type="ECO:0000313" key="8">
    <source>
        <dbReference type="Proteomes" id="UP000034444"/>
    </source>
</evidence>
<dbReference type="EMBL" id="CP011308">
    <property type="protein sequence ID" value="AKF24523.1"/>
    <property type="molecule type" value="Genomic_DNA"/>
</dbReference>